<protein>
    <recommendedName>
        <fullName evidence="3">CD-NTase associated protein 4-like DNA endonuclease domain-containing protein</fullName>
    </recommendedName>
</protein>
<accession>A0A0D7X0U4</accession>
<dbReference type="Proteomes" id="UP000032534">
    <property type="component" value="Unassembled WGS sequence"/>
</dbReference>
<dbReference type="OrthoDB" id="6398223at2"/>
<comment type="caution">
    <text evidence="1">The sequence shown here is derived from an EMBL/GenBank/DDBJ whole genome shotgun (WGS) entry which is preliminary data.</text>
</comment>
<dbReference type="RefSeq" id="WP_044648025.1">
    <property type="nucleotide sequence ID" value="NZ_JTHP01000052.1"/>
</dbReference>
<dbReference type="AlphaFoldDB" id="A0A0D7X0U4"/>
<evidence type="ECO:0000313" key="1">
    <source>
        <dbReference type="EMBL" id="KJD43627.1"/>
    </source>
</evidence>
<proteinExistence type="predicted"/>
<name>A0A0D7X0U4_9BACL</name>
<dbReference type="EMBL" id="JTHP01000052">
    <property type="protein sequence ID" value="KJD43627.1"/>
    <property type="molecule type" value="Genomic_DNA"/>
</dbReference>
<evidence type="ECO:0000313" key="2">
    <source>
        <dbReference type="Proteomes" id="UP000032534"/>
    </source>
</evidence>
<reference evidence="1 2" key="1">
    <citation type="submission" date="2014-11" db="EMBL/GenBank/DDBJ databases">
        <title>Draft Genome Sequences of Paenibacillus polymyxa NRRL B-30509 and Paenibacillus terrae NRRL B-30644, Strains from a Poultry Environment that Produce Tridecaptin A and Paenicidins.</title>
        <authorList>
            <person name="van Belkum M.J."/>
            <person name="Lohans C.T."/>
            <person name="Vederas J.C."/>
        </authorList>
    </citation>
    <scope>NUCLEOTIDE SEQUENCE [LARGE SCALE GENOMIC DNA]</scope>
    <source>
        <strain evidence="1 2">NRRL B-30644</strain>
    </source>
</reference>
<organism evidence="1 2">
    <name type="scientific">Paenibacillus terrae</name>
    <dbReference type="NCBI Taxonomy" id="159743"/>
    <lineage>
        <taxon>Bacteria</taxon>
        <taxon>Bacillati</taxon>
        <taxon>Bacillota</taxon>
        <taxon>Bacilli</taxon>
        <taxon>Bacillales</taxon>
        <taxon>Paenibacillaceae</taxon>
        <taxon>Paenibacillus</taxon>
    </lineage>
</organism>
<evidence type="ECO:0008006" key="3">
    <source>
        <dbReference type="Google" id="ProtNLM"/>
    </source>
</evidence>
<gene>
    <name evidence="1" type="ORF">QD47_21350</name>
</gene>
<dbReference type="PATRIC" id="fig|159743.3.peg.4745"/>
<sequence>MYLFDTTEKTNATANEYETKSMLYLMAMRDDSPNIDMFIIDCFNDVTGACENIDELWDVQSKGVKSLNPRKIGTALATLFMNYRSSMSFKFYILFMPKLKEGYLVDESLKVFNYSNIKITKNDKVILGLQEEYLRRKKINNDSSLNADITVFLNEVVFVIADEGNEQYVKNLVDFRKKDQWSDEFYLSLFNEIRDMQSSIKNICIDGKSINDKKEIVKFNKILKRNQLEALVINRLVGMDVFITNAIPINFHEEIKALDIEEVQDVILDCKAQISRTLFNKSLKIEFWKYFEFVIEVIKSNPNKSPRQVHSEIPAQIIEKIFTLEEIGSIYFIAMIKGGLT</sequence>
<keyword evidence="2" id="KW-1185">Reference proteome</keyword>